<evidence type="ECO:0000313" key="4">
    <source>
        <dbReference type="Proteomes" id="UP000286934"/>
    </source>
</evidence>
<accession>A0A432WV18</accession>
<evidence type="ECO:0000313" key="3">
    <source>
        <dbReference type="EMBL" id="RUO37597.1"/>
    </source>
</evidence>
<comment type="caution">
    <text evidence="3">The sequence shown here is derived from an EMBL/GenBank/DDBJ whole genome shotgun (WGS) entry which is preliminary data.</text>
</comment>
<name>A0A432WV18_9GAMM</name>
<dbReference type="EMBL" id="PIPP01000002">
    <property type="protein sequence ID" value="RUO37597.1"/>
    <property type="molecule type" value="Genomic_DNA"/>
</dbReference>
<evidence type="ECO:0000256" key="1">
    <source>
        <dbReference type="SAM" id="SignalP"/>
    </source>
</evidence>
<keyword evidence="4" id="KW-1185">Reference proteome</keyword>
<sequence>MVGVKMLKTPVPCNSTRAFNQVLGLILLFLISFSVFAADYTIPNDPPPGCNRSGGTVTCPNGLNLNWGDTISVGGNNRSLVIIGNANLQNAQINVGGTTSRLSVSVSGDLSTGFGFNINSALDVGGVLNTGSNNTFNASVTAGTINSGSSTQFLADISANSITTQSSTLIDGNVTVTNSFNGGSTNTITGSIDGGSITTANATDIGGTITGTTVTVGSANNVGGTITGDSISIQSSNTTVNGALNSSTTVFIGSSATINGPVTGTDITTNSPVTINGSVTASGDFTLASNSSVTGNVSATNVNIQASNSDVTGNVTATNTIDIGSGSGITGNATATNITLNYSNAYVTENATADETITNNQGSIGGNATAPEITNNGGNVGGDAICDDSDGQTPHSCVAGPGDEDDSCEAVTGFSEYGVIGNTQFEYGSGSTINGNSIDGDGNTPTPSGSVTTVPTEFPPFEPLQFPSNLVGGPDVEDQTDIAPGSYDTVEADDDEFISTTGGGTYYIEKLDLKNGSTIQFGPGDYFIEEIDMGNNVTMTVQPSGPVRLFIEDQMDGGNNIFINSGGNTANFMIFLYEDAEIDIGNTNNSPNSGFTNFNGVIYAPFDNTEVDFGNNNNIQGSIVSAGEVSVGSNTTFTYSQQTQQQVLEAFDCEPEDGEILYFQVRRPGSLVSCFTAPIEIRACANANCTELFEDAASVELTTSNATAEWANGDITSGGGTTVSTVSLSNGIGVVGLQNIPGGNTPFSVSSSTPNAVNPTQCFDPTGTTSGTCAVDFRTAGLLFVGANNFDPIPDTHAGVDFSVALRAVETNVNTGACEARVQGTQTVDIGVECVNPASCMPGQNYSIDGTNIGLNDLGSNANKQPVTLSFDANGIALLPHNYTDVGELRLHAELTLPAEPNANNPDINDPPVVLDGTGLNEFVVKPHTLVLQALDSDGDLWTATTNTGDGFQAAGSPFNVIIQSLNASGNATPNFGNESTPAGVQAAFDSVAFPTDGEDGTVTTGSAFVPDNVYPGAQRSNGVTWDEAGTVNLIASLTGDSYLGAGDVIAKPPSPVGRFYPDRFIVDDSSVVNACTGDGFSYMGHNEIIVSAIVHAVNTAGGITENYGRTNYPGSADINAVAANVGPADAPADDFPNRFGISWSADWAYGVMSVNEPQAVFQRLADEGPDGPYANLNVGLQIANEQDSRTFSGTDLTLATQLGAAAPLADELNLRYGRLVLENIAGPEDENLNVIMLAEYWDGNRFMVNNLDSCTVTNAVNLSIIDNPNNLVTGPDGISGTLENGELVFGDLFWEPANDIGEFEFEYQAPTWLQYPWVDNAGDPYANPRAFGSFGQYRGNDRIIYWLELR</sequence>
<gene>
    <name evidence="3" type="ORF">CWE13_06490</name>
</gene>
<evidence type="ECO:0000259" key="2">
    <source>
        <dbReference type="Pfam" id="PF20419"/>
    </source>
</evidence>
<protein>
    <recommendedName>
        <fullName evidence="2">DUF6701 domain-containing protein</fullName>
    </recommendedName>
</protein>
<feature type="signal peptide" evidence="1">
    <location>
        <begin position="1"/>
        <end position="37"/>
    </location>
</feature>
<reference evidence="4" key="1">
    <citation type="journal article" date="2018" name="Front. Microbiol.">
        <title>Genome-Based Analysis Reveals the Taxonomy and Diversity of the Family Idiomarinaceae.</title>
        <authorList>
            <person name="Liu Y."/>
            <person name="Lai Q."/>
            <person name="Shao Z."/>
        </authorList>
    </citation>
    <scope>NUCLEOTIDE SEQUENCE [LARGE SCALE GENOMIC DNA]</scope>
    <source>
        <strain evidence="4">AIS</strain>
    </source>
</reference>
<feature type="chain" id="PRO_5019243331" description="DUF6701 domain-containing protein" evidence="1">
    <location>
        <begin position="38"/>
        <end position="1351"/>
    </location>
</feature>
<proteinExistence type="predicted"/>
<organism evidence="3 4">
    <name type="scientific">Aliidiomarina shirensis</name>
    <dbReference type="NCBI Taxonomy" id="1048642"/>
    <lineage>
        <taxon>Bacteria</taxon>
        <taxon>Pseudomonadati</taxon>
        <taxon>Pseudomonadota</taxon>
        <taxon>Gammaproteobacteria</taxon>
        <taxon>Alteromonadales</taxon>
        <taxon>Idiomarinaceae</taxon>
        <taxon>Aliidiomarina</taxon>
    </lineage>
</organism>
<dbReference type="Proteomes" id="UP000286934">
    <property type="component" value="Unassembled WGS sequence"/>
</dbReference>
<dbReference type="InterPro" id="IPR046524">
    <property type="entry name" value="DUF6701"/>
</dbReference>
<dbReference type="Pfam" id="PF20419">
    <property type="entry name" value="DUF6701"/>
    <property type="match status" value="1"/>
</dbReference>
<keyword evidence="1" id="KW-0732">Signal</keyword>
<feature type="domain" description="DUF6701" evidence="2">
    <location>
        <begin position="758"/>
        <end position="1349"/>
    </location>
</feature>